<dbReference type="GO" id="GO:0008810">
    <property type="term" value="F:cellulase activity"/>
    <property type="evidence" value="ECO:0007669"/>
    <property type="project" value="UniProtKB-EC"/>
</dbReference>
<protein>
    <recommendedName>
        <fullName evidence="9">Glucanase</fullName>
        <ecNumber evidence="9">3.2.1.-</ecNumber>
    </recommendedName>
</protein>
<dbReference type="SUPFAM" id="SSF48208">
    <property type="entry name" value="Six-hairpin glycosidases"/>
    <property type="match status" value="1"/>
</dbReference>
<name>A0A060CMV1_9CAUL</name>
<evidence type="ECO:0000256" key="7">
    <source>
        <dbReference type="ARBA" id="ARBA00023326"/>
    </source>
</evidence>
<dbReference type="EC" id="3.2.1.-" evidence="9"/>
<dbReference type="InterPro" id="IPR012341">
    <property type="entry name" value="6hp_glycosidase-like_sf"/>
</dbReference>
<dbReference type="EMBL" id="KF126842">
    <property type="protein sequence ID" value="AIA94191.1"/>
    <property type="molecule type" value="Genomic_DNA"/>
</dbReference>
<evidence type="ECO:0000256" key="2">
    <source>
        <dbReference type="ARBA" id="ARBA00009209"/>
    </source>
</evidence>
<accession>A0A060CMV1</accession>
<dbReference type="InterPro" id="IPR008928">
    <property type="entry name" value="6-hairpin_glycosidase_sf"/>
</dbReference>
<dbReference type="PROSITE" id="PS00812">
    <property type="entry name" value="GLYCOSYL_HYDROL_F8"/>
    <property type="match status" value="1"/>
</dbReference>
<comment type="catalytic activity">
    <reaction evidence="1">
        <text>Endohydrolysis of (1-&gt;4)-beta-D-glucosidic linkages in cellulose, lichenin and cereal beta-D-glucans.</text>
        <dbReference type="EC" id="3.2.1.4"/>
    </reaction>
</comment>
<proteinExistence type="inferred from homology"/>
<dbReference type="InterPro" id="IPR002037">
    <property type="entry name" value="Glyco_hydro_8"/>
</dbReference>
<evidence type="ECO:0000256" key="6">
    <source>
        <dbReference type="ARBA" id="ARBA00023295"/>
    </source>
</evidence>
<reference evidence="11" key="1">
    <citation type="journal article" date="2013" name="Environ. Microbiol.">
        <title>Seasonally variable intestinal metagenomes of the red palm weevil (Rhynchophorus ferrugineus).</title>
        <authorList>
            <person name="Jia S."/>
            <person name="Zhang X."/>
            <person name="Zhang G."/>
            <person name="Yin A."/>
            <person name="Zhang S."/>
            <person name="Li F."/>
            <person name="Wang L."/>
            <person name="Zhao D."/>
            <person name="Yun Q."/>
            <person name="Tala"/>
            <person name="Wang J."/>
            <person name="Sun G."/>
            <person name="Baabdullah M."/>
            <person name="Yu X."/>
            <person name="Hu S."/>
            <person name="Al-Mssallem I.S."/>
            <person name="Yu J."/>
        </authorList>
    </citation>
    <scope>NUCLEOTIDE SEQUENCE</scope>
</reference>
<evidence type="ECO:0000256" key="1">
    <source>
        <dbReference type="ARBA" id="ARBA00000966"/>
    </source>
</evidence>
<keyword evidence="4 9" id="KW-0378">Hydrolase</keyword>
<dbReference type="Gene3D" id="1.50.10.10">
    <property type="match status" value="1"/>
</dbReference>
<evidence type="ECO:0000256" key="3">
    <source>
        <dbReference type="ARBA" id="ARBA00022729"/>
    </source>
</evidence>
<feature type="signal peptide" evidence="10">
    <location>
        <begin position="1"/>
        <end position="27"/>
    </location>
</feature>
<keyword evidence="3 10" id="KW-0732">Signal</keyword>
<keyword evidence="6 9" id="KW-0326">Glycosidase</keyword>
<dbReference type="AlphaFoldDB" id="A0A060CMV1"/>
<evidence type="ECO:0000256" key="10">
    <source>
        <dbReference type="SAM" id="SignalP"/>
    </source>
</evidence>
<organism evidence="11">
    <name type="scientific">uncultured Caulobacter sp</name>
    <dbReference type="NCBI Taxonomy" id="158749"/>
    <lineage>
        <taxon>Bacteria</taxon>
        <taxon>Pseudomonadati</taxon>
        <taxon>Pseudomonadota</taxon>
        <taxon>Alphaproteobacteria</taxon>
        <taxon>Caulobacterales</taxon>
        <taxon>Caulobacteraceae</taxon>
        <taxon>Caulobacter</taxon>
        <taxon>environmental samples</taxon>
    </lineage>
</organism>
<keyword evidence="7 9" id="KW-0624">Polysaccharide degradation</keyword>
<dbReference type="GO" id="GO:0030245">
    <property type="term" value="P:cellulose catabolic process"/>
    <property type="evidence" value="ECO:0007669"/>
    <property type="project" value="UniProtKB-KW"/>
</dbReference>
<evidence type="ECO:0000256" key="4">
    <source>
        <dbReference type="ARBA" id="ARBA00022801"/>
    </source>
</evidence>
<evidence type="ECO:0000313" key="11">
    <source>
        <dbReference type="EMBL" id="AIA94191.1"/>
    </source>
</evidence>
<dbReference type="Pfam" id="PF01270">
    <property type="entry name" value="Glyco_hydro_8"/>
    <property type="match status" value="1"/>
</dbReference>
<sequence>MDCDRRGLLAAAALLCLLGCAPPPDKAVTASPTPDTWARFKAQFVQPDGRVVDTGNNGISHSEGQGYTLLLATANNDRATFDQVLGWTERTLARGDVALFSWRYVPGAAQPVDDPNNATDGDALIAWALLRAAAMWRQPAYADRST</sequence>
<dbReference type="PRINTS" id="PR00735">
    <property type="entry name" value="GLHYDRLASE8"/>
</dbReference>
<keyword evidence="7 9" id="KW-0119">Carbohydrate metabolism</keyword>
<dbReference type="InterPro" id="IPR019834">
    <property type="entry name" value="Glyco_hydro_8_CS"/>
</dbReference>
<evidence type="ECO:0000256" key="5">
    <source>
        <dbReference type="ARBA" id="ARBA00023001"/>
    </source>
</evidence>
<feature type="chain" id="PRO_5001585514" description="Glucanase" evidence="10">
    <location>
        <begin position="28"/>
        <end position="146"/>
    </location>
</feature>
<evidence type="ECO:0000256" key="8">
    <source>
        <dbReference type="PROSITE-ProRule" id="PRU10058"/>
    </source>
</evidence>
<feature type="active site" description="Nucleophile" evidence="8">
    <location>
        <position position="120"/>
    </location>
</feature>
<comment type="similarity">
    <text evidence="2 9">Belongs to the glycosyl hydrolase 8 (cellulase D) family.</text>
</comment>
<feature type="non-terminal residue" evidence="11">
    <location>
        <position position="146"/>
    </location>
</feature>
<keyword evidence="5" id="KW-0136">Cellulose degradation</keyword>
<evidence type="ECO:0000256" key="9">
    <source>
        <dbReference type="RuleBase" id="RU361167"/>
    </source>
</evidence>